<dbReference type="GO" id="GO:0051537">
    <property type="term" value="F:2 iron, 2 sulfur cluster binding"/>
    <property type="evidence" value="ECO:0007669"/>
    <property type="project" value="UniProtKB-KW"/>
</dbReference>
<evidence type="ECO:0000256" key="9">
    <source>
        <dbReference type="ARBA" id="ARBA00034078"/>
    </source>
</evidence>
<comment type="catalytic activity">
    <reaction evidence="10">
        <text>a quinone + NADH + 5 H(+)(in) = a quinol + NAD(+) + 4 H(+)(out)</text>
        <dbReference type="Rhea" id="RHEA:57888"/>
        <dbReference type="ChEBI" id="CHEBI:15378"/>
        <dbReference type="ChEBI" id="CHEBI:24646"/>
        <dbReference type="ChEBI" id="CHEBI:57540"/>
        <dbReference type="ChEBI" id="CHEBI:57945"/>
        <dbReference type="ChEBI" id="CHEBI:132124"/>
    </reaction>
</comment>
<evidence type="ECO:0000256" key="4">
    <source>
        <dbReference type="ARBA" id="ARBA00022723"/>
    </source>
</evidence>
<dbReference type="PANTHER" id="PTHR43342">
    <property type="entry name" value="NADH-QUINONE OXIDOREDUCTASE, E SUBUNIT"/>
    <property type="match status" value="1"/>
</dbReference>
<dbReference type="EMBL" id="JACJFM010000009">
    <property type="protein sequence ID" value="MBB1486846.1"/>
    <property type="molecule type" value="Genomic_DNA"/>
</dbReference>
<evidence type="ECO:0000256" key="5">
    <source>
        <dbReference type="ARBA" id="ARBA00023004"/>
    </source>
</evidence>
<evidence type="ECO:0000256" key="1">
    <source>
        <dbReference type="ARBA" id="ARBA00010643"/>
    </source>
</evidence>
<dbReference type="CDD" id="cd03081">
    <property type="entry name" value="TRX_Fd_NuoE_FDH_gamma"/>
    <property type="match status" value="1"/>
</dbReference>
<dbReference type="InterPro" id="IPR041921">
    <property type="entry name" value="NuoE_N"/>
</dbReference>
<feature type="binding site" evidence="11">
    <location>
        <position position="123"/>
    </location>
    <ligand>
        <name>[2Fe-2S] cluster</name>
        <dbReference type="ChEBI" id="CHEBI:190135"/>
    </ligand>
</feature>
<evidence type="ECO:0000256" key="11">
    <source>
        <dbReference type="PIRSR" id="PIRSR000216-1"/>
    </source>
</evidence>
<dbReference type="AlphaFoldDB" id="A0A839IRL5"/>
<dbReference type="SUPFAM" id="SSF52833">
    <property type="entry name" value="Thioredoxin-like"/>
    <property type="match status" value="1"/>
</dbReference>
<dbReference type="PIRSF" id="PIRSF000216">
    <property type="entry name" value="NADH_DH_24kDa"/>
    <property type="match status" value="1"/>
</dbReference>
<feature type="binding site" evidence="11">
    <location>
        <position position="82"/>
    </location>
    <ligand>
        <name>[2Fe-2S] cluster</name>
        <dbReference type="ChEBI" id="CHEBI:190135"/>
    </ligand>
</feature>
<evidence type="ECO:0000256" key="2">
    <source>
        <dbReference type="ARBA" id="ARBA00019898"/>
    </source>
</evidence>
<comment type="cofactor">
    <cofactor evidence="11">
        <name>[2Fe-2S] cluster</name>
        <dbReference type="ChEBI" id="CHEBI:190135"/>
    </cofactor>
    <text evidence="11">Binds 1 [2Fe-2S] cluster.</text>
</comment>
<dbReference type="Proteomes" id="UP000565262">
    <property type="component" value="Unassembled WGS sequence"/>
</dbReference>
<accession>A0A839IRL5</accession>
<comment type="caution">
    <text evidence="12">The sequence shown here is derived from an EMBL/GenBank/DDBJ whole genome shotgun (WGS) entry which is preliminary data.</text>
</comment>
<feature type="binding site" evidence="11">
    <location>
        <position position="87"/>
    </location>
    <ligand>
        <name>[2Fe-2S] cluster</name>
        <dbReference type="ChEBI" id="CHEBI:190135"/>
    </ligand>
</feature>
<dbReference type="RefSeq" id="WP_182808621.1">
    <property type="nucleotide sequence ID" value="NZ_JACJFM010000009.1"/>
</dbReference>
<evidence type="ECO:0000256" key="10">
    <source>
        <dbReference type="ARBA" id="ARBA00047712"/>
    </source>
</evidence>
<keyword evidence="5 11" id="KW-0408">Iron</keyword>
<organism evidence="12 13">
    <name type="scientific">Oceanospirillum sediminis</name>
    <dbReference type="NCBI Taxonomy" id="2760088"/>
    <lineage>
        <taxon>Bacteria</taxon>
        <taxon>Pseudomonadati</taxon>
        <taxon>Pseudomonadota</taxon>
        <taxon>Gammaproteobacteria</taxon>
        <taxon>Oceanospirillales</taxon>
        <taxon>Oceanospirillaceae</taxon>
        <taxon>Oceanospirillum</taxon>
    </lineage>
</organism>
<dbReference type="Gene3D" id="3.40.30.10">
    <property type="entry name" value="Glutaredoxin"/>
    <property type="match status" value="1"/>
</dbReference>
<keyword evidence="13" id="KW-1185">Reference proteome</keyword>
<protein>
    <recommendedName>
        <fullName evidence="2">NADH-quinone oxidoreductase subunit E</fullName>
    </recommendedName>
    <alternativeName>
        <fullName evidence="7">NADH dehydrogenase I subunit E</fullName>
    </alternativeName>
    <alternativeName>
        <fullName evidence="8">NDH-1 subunit E</fullName>
    </alternativeName>
</protein>
<dbReference type="InterPro" id="IPR028431">
    <property type="entry name" value="NADP_DH_HndA-like"/>
</dbReference>
<dbReference type="Pfam" id="PF01257">
    <property type="entry name" value="2Fe-2S_thioredx"/>
    <property type="match status" value="1"/>
</dbReference>
<evidence type="ECO:0000313" key="12">
    <source>
        <dbReference type="EMBL" id="MBB1486846.1"/>
    </source>
</evidence>
<keyword evidence="4 11" id="KW-0479">Metal-binding</keyword>
<sequence length="171" mass="18979">MSSYREWNLRSVQEIIGSLKDKPGALLPILHEIQKSEGYIPPESVPLIADALQQTRAEIHGVISFYHYFRQTPPGRNQIQICRAEACQARGVRTLEAHAKEKLGIDYHGTTADKEFSLDAVYCLGNCSCGPTIRVGDDIIGRVDNQKFDELVEELSAAPVSLQPISDGEQE</sequence>
<keyword evidence="6 11" id="KW-0411">Iron-sulfur</keyword>
<dbReference type="GO" id="GO:0016491">
    <property type="term" value="F:oxidoreductase activity"/>
    <property type="evidence" value="ECO:0007669"/>
    <property type="project" value="InterPro"/>
</dbReference>
<dbReference type="PROSITE" id="PS01099">
    <property type="entry name" value="COMPLEX1_24K"/>
    <property type="match status" value="1"/>
</dbReference>
<evidence type="ECO:0000313" key="13">
    <source>
        <dbReference type="Proteomes" id="UP000565262"/>
    </source>
</evidence>
<evidence type="ECO:0000256" key="8">
    <source>
        <dbReference type="ARBA" id="ARBA00032788"/>
    </source>
</evidence>
<feature type="binding site" evidence="11">
    <location>
        <position position="127"/>
    </location>
    <ligand>
        <name>[2Fe-2S] cluster</name>
        <dbReference type="ChEBI" id="CHEBI:190135"/>
    </ligand>
</feature>
<comment type="cofactor">
    <cofactor evidence="9">
        <name>[2Fe-2S] cluster</name>
        <dbReference type="ChEBI" id="CHEBI:190135"/>
    </cofactor>
</comment>
<dbReference type="NCBIfam" id="NF004638">
    <property type="entry name" value="PRK05988.1"/>
    <property type="match status" value="1"/>
</dbReference>
<proteinExistence type="inferred from homology"/>
<reference evidence="12 13" key="1">
    <citation type="submission" date="2020-08" db="EMBL/GenBank/DDBJ databases">
        <title>Oceanospirillum sp. nov. isolated from marine sediment.</title>
        <authorList>
            <person name="Ji X."/>
        </authorList>
    </citation>
    <scope>NUCLEOTIDE SEQUENCE [LARGE SCALE GENOMIC DNA]</scope>
    <source>
        <strain evidence="12 13">D5</strain>
    </source>
</reference>
<dbReference type="GO" id="GO:0046872">
    <property type="term" value="F:metal ion binding"/>
    <property type="evidence" value="ECO:0007669"/>
    <property type="project" value="UniProtKB-KW"/>
</dbReference>
<dbReference type="InterPro" id="IPR002023">
    <property type="entry name" value="NuoE-like"/>
</dbReference>
<dbReference type="InterPro" id="IPR036249">
    <property type="entry name" value="Thioredoxin-like_sf"/>
</dbReference>
<keyword evidence="3 11" id="KW-0001">2Fe-2S</keyword>
<evidence type="ECO:0000256" key="3">
    <source>
        <dbReference type="ARBA" id="ARBA00022714"/>
    </source>
</evidence>
<gene>
    <name evidence="12" type="ORF">H4O21_09510</name>
</gene>
<dbReference type="Gene3D" id="1.10.10.1590">
    <property type="entry name" value="NADH-quinone oxidoreductase subunit E"/>
    <property type="match status" value="1"/>
</dbReference>
<dbReference type="PANTHER" id="PTHR43342:SF1">
    <property type="entry name" value="BIFURCATING [FEFE] HYDROGENASE GAMMA SUBUNIT"/>
    <property type="match status" value="1"/>
</dbReference>
<dbReference type="FunFam" id="1.10.10.1590:FF:000001">
    <property type="entry name" value="NADH-quinone oxidoreductase subunit E"/>
    <property type="match status" value="1"/>
</dbReference>
<evidence type="ECO:0000256" key="6">
    <source>
        <dbReference type="ARBA" id="ARBA00023014"/>
    </source>
</evidence>
<comment type="similarity">
    <text evidence="1">Belongs to the complex I 24 kDa subunit family.</text>
</comment>
<evidence type="ECO:0000256" key="7">
    <source>
        <dbReference type="ARBA" id="ARBA00031580"/>
    </source>
</evidence>
<name>A0A839IRL5_9GAMM</name>